<comment type="subcellular location">
    <subcellularLocation>
        <location evidence="1">Cell membrane</location>
        <topology evidence="1">Single-pass type I membrane protein</topology>
    </subcellularLocation>
</comment>
<dbReference type="GO" id="GO:0016324">
    <property type="term" value="C:apical plasma membrane"/>
    <property type="evidence" value="ECO:0007669"/>
    <property type="project" value="TreeGrafter"/>
</dbReference>
<evidence type="ECO:0000256" key="5">
    <source>
        <dbReference type="ARBA" id="ARBA00022692"/>
    </source>
</evidence>
<keyword evidence="9 11" id="KW-0472">Membrane</keyword>
<sequence>MIRLLVLVLHPYLVQSLEKYWLPDLEWQTAGNWEEGHVPEEDSHVIFPEEMRHAAGFPIRGDFRLSDVHLPRDGSLVLPAKGKLELSIRKSDQQKEARWSRTGELPWADTNNWNYSSEAVPHMDRIPCFTDTMVLPARNKTFSIRLPRHEVQVKGVRLANERETFTSLEWKSMKRNHEFVEGYFTVRYGDLLSCKDCECQSKKSELWKEVCEIEMPRCGLSVCAYPLKVEGHCCLYCGARVSLSPTVSLGTVEDAVRETVGQSGMQVAWYVRKRWNDEREILLVETGVYDGLTSAKAADMLAARIRDYGIDVVSVELTGPALLDSRLPLTLGPFFGMAVLVLIFMMIIFPYYGYSYRQVSQSSREAWTSIRERIRSDPSRISRPFGFARFENATDANVELASSPGQDDVEDQEQTSSTGGRFTNPLYSSKRGVPEDKTVLNVEGTVTMASLRDTVDNDEFVEAIETDLKD</sequence>
<dbReference type="RefSeq" id="XP_015605571.1">
    <property type="nucleotide sequence ID" value="XM_015750085.2"/>
</dbReference>
<keyword evidence="5 11" id="KW-0812">Transmembrane</keyword>
<dbReference type="PANTHER" id="PTHR14995">
    <property type="entry name" value="AMNIONLESS"/>
    <property type="match status" value="1"/>
</dbReference>
<feature type="signal peptide" evidence="12">
    <location>
        <begin position="1"/>
        <end position="16"/>
    </location>
</feature>
<dbReference type="GO" id="GO:0030139">
    <property type="term" value="C:endocytic vesicle"/>
    <property type="evidence" value="ECO:0007669"/>
    <property type="project" value="TreeGrafter"/>
</dbReference>
<evidence type="ECO:0000256" key="3">
    <source>
        <dbReference type="ARBA" id="ARBA00022448"/>
    </source>
</evidence>
<feature type="chain" id="PRO_5042586722" description="Protein amnionless" evidence="12">
    <location>
        <begin position="17"/>
        <end position="470"/>
    </location>
</feature>
<dbReference type="InterPro" id="IPR026112">
    <property type="entry name" value="AMN"/>
</dbReference>
<dbReference type="AlphaFoldDB" id="A0AAJ7FS57"/>
<dbReference type="GO" id="GO:0006898">
    <property type="term" value="P:receptor-mediated endocytosis"/>
    <property type="evidence" value="ECO:0007669"/>
    <property type="project" value="TreeGrafter"/>
</dbReference>
<feature type="region of interest" description="Disordered" evidence="10">
    <location>
        <begin position="400"/>
        <end position="435"/>
    </location>
</feature>
<feature type="compositionally biased region" description="Polar residues" evidence="10">
    <location>
        <begin position="414"/>
        <end position="427"/>
    </location>
</feature>
<keyword evidence="3" id="KW-0813">Transport</keyword>
<evidence type="ECO:0000313" key="13">
    <source>
        <dbReference type="Proteomes" id="UP000694920"/>
    </source>
</evidence>
<name>A0AAJ7FS57_CEPCN</name>
<reference evidence="14" key="1">
    <citation type="submission" date="2025-08" db="UniProtKB">
        <authorList>
            <consortium name="RefSeq"/>
        </authorList>
    </citation>
    <scope>IDENTIFICATION</scope>
</reference>
<evidence type="ECO:0000256" key="11">
    <source>
        <dbReference type="SAM" id="Phobius"/>
    </source>
</evidence>
<keyword evidence="13" id="KW-1185">Reference proteome</keyword>
<evidence type="ECO:0000256" key="8">
    <source>
        <dbReference type="ARBA" id="ARBA00022989"/>
    </source>
</evidence>
<evidence type="ECO:0000256" key="2">
    <source>
        <dbReference type="ARBA" id="ARBA00021200"/>
    </source>
</evidence>
<evidence type="ECO:0000313" key="14">
    <source>
        <dbReference type="RefSeq" id="XP_015605571.1"/>
    </source>
</evidence>
<evidence type="ECO:0000256" key="7">
    <source>
        <dbReference type="ARBA" id="ARBA00022927"/>
    </source>
</evidence>
<dbReference type="Proteomes" id="UP000694920">
    <property type="component" value="Unplaced"/>
</dbReference>
<protein>
    <recommendedName>
        <fullName evidence="2">Protein amnionless</fullName>
    </recommendedName>
</protein>
<evidence type="ECO:0000256" key="1">
    <source>
        <dbReference type="ARBA" id="ARBA00004251"/>
    </source>
</evidence>
<feature type="transmembrane region" description="Helical" evidence="11">
    <location>
        <begin position="334"/>
        <end position="354"/>
    </location>
</feature>
<evidence type="ECO:0000256" key="4">
    <source>
        <dbReference type="ARBA" id="ARBA00022475"/>
    </source>
</evidence>
<dbReference type="GO" id="GO:0015031">
    <property type="term" value="P:protein transport"/>
    <property type="evidence" value="ECO:0007669"/>
    <property type="project" value="UniProtKB-KW"/>
</dbReference>
<dbReference type="GeneID" id="107272683"/>
<evidence type="ECO:0000256" key="10">
    <source>
        <dbReference type="SAM" id="MobiDB-lite"/>
    </source>
</evidence>
<dbReference type="PANTHER" id="PTHR14995:SF2">
    <property type="entry name" value="PROTEIN AMNIONLESS"/>
    <property type="match status" value="1"/>
</dbReference>
<evidence type="ECO:0000256" key="12">
    <source>
        <dbReference type="SAM" id="SignalP"/>
    </source>
</evidence>
<proteinExistence type="predicted"/>
<gene>
    <name evidence="14" type="primary">LOC107272683</name>
</gene>
<evidence type="ECO:0000256" key="6">
    <source>
        <dbReference type="ARBA" id="ARBA00022729"/>
    </source>
</evidence>
<keyword evidence="6 12" id="KW-0732">Signal</keyword>
<dbReference type="Pfam" id="PF14828">
    <property type="entry name" value="Amnionless"/>
    <property type="match status" value="1"/>
</dbReference>
<evidence type="ECO:0000256" key="9">
    <source>
        <dbReference type="ARBA" id="ARBA00023136"/>
    </source>
</evidence>
<keyword evidence="4" id="KW-1003">Cell membrane</keyword>
<keyword evidence="7" id="KW-0653">Protein transport</keyword>
<accession>A0AAJ7FS57</accession>
<organism evidence="13 14">
    <name type="scientific">Cephus cinctus</name>
    <name type="common">Wheat stem sawfly</name>
    <dbReference type="NCBI Taxonomy" id="211228"/>
    <lineage>
        <taxon>Eukaryota</taxon>
        <taxon>Metazoa</taxon>
        <taxon>Ecdysozoa</taxon>
        <taxon>Arthropoda</taxon>
        <taxon>Hexapoda</taxon>
        <taxon>Insecta</taxon>
        <taxon>Pterygota</taxon>
        <taxon>Neoptera</taxon>
        <taxon>Endopterygota</taxon>
        <taxon>Hymenoptera</taxon>
        <taxon>Cephoidea</taxon>
        <taxon>Cephidae</taxon>
        <taxon>Cephus</taxon>
    </lineage>
</organism>
<dbReference type="KEGG" id="ccin:107272683"/>
<keyword evidence="8 11" id="KW-1133">Transmembrane helix</keyword>